<name>A0A8J2K7I3_9HEXA</name>
<evidence type="ECO:0000313" key="3">
    <source>
        <dbReference type="EMBL" id="CAG7731068.1"/>
    </source>
</evidence>
<feature type="region of interest" description="Disordered" evidence="1">
    <location>
        <begin position="1"/>
        <end position="20"/>
    </location>
</feature>
<comment type="caution">
    <text evidence="3">The sequence shown here is derived from an EMBL/GenBank/DDBJ whole genome shotgun (WGS) entry which is preliminary data.</text>
</comment>
<reference evidence="3" key="1">
    <citation type="submission" date="2021-06" db="EMBL/GenBank/DDBJ databases">
        <authorList>
            <person name="Hodson N. C."/>
            <person name="Mongue J. A."/>
            <person name="Jaron S. K."/>
        </authorList>
    </citation>
    <scope>NUCLEOTIDE SEQUENCE</scope>
</reference>
<evidence type="ECO:0000313" key="4">
    <source>
        <dbReference type="Proteomes" id="UP000708208"/>
    </source>
</evidence>
<keyword evidence="4" id="KW-1185">Reference proteome</keyword>
<accession>A0A8J2K7I3</accession>
<evidence type="ECO:0000256" key="1">
    <source>
        <dbReference type="SAM" id="MobiDB-lite"/>
    </source>
</evidence>
<gene>
    <name evidence="3" type="ORF">AFUS01_LOCUS19677</name>
</gene>
<sequence>MARTNDTITPGGDRSEPENFKWECIGRSNRNCPLRRDQMSGDRSEPTESELNEDRQRQQVDTIKFAMVTVALLGVLCGAAVVYLLDNGEADAEPIHYQKYNSYFGGLIRVVKVDGSSENRDPSTEIHIKMEVPDILVTLGDYLAAGYDGTLQLLNSIASLWTGQTSCDCPNQPM</sequence>
<evidence type="ECO:0000256" key="2">
    <source>
        <dbReference type="SAM" id="Phobius"/>
    </source>
</evidence>
<keyword evidence="2" id="KW-1133">Transmembrane helix</keyword>
<keyword evidence="2" id="KW-0472">Membrane</keyword>
<organism evidence="3 4">
    <name type="scientific">Allacma fusca</name>
    <dbReference type="NCBI Taxonomy" id="39272"/>
    <lineage>
        <taxon>Eukaryota</taxon>
        <taxon>Metazoa</taxon>
        <taxon>Ecdysozoa</taxon>
        <taxon>Arthropoda</taxon>
        <taxon>Hexapoda</taxon>
        <taxon>Collembola</taxon>
        <taxon>Symphypleona</taxon>
        <taxon>Sminthuridae</taxon>
        <taxon>Allacma</taxon>
    </lineage>
</organism>
<feature type="compositionally biased region" description="Basic and acidic residues" evidence="1">
    <location>
        <begin position="34"/>
        <end position="56"/>
    </location>
</feature>
<feature type="region of interest" description="Disordered" evidence="1">
    <location>
        <begin position="31"/>
        <end position="56"/>
    </location>
</feature>
<proteinExistence type="predicted"/>
<keyword evidence="2" id="KW-0812">Transmembrane</keyword>
<dbReference type="AlphaFoldDB" id="A0A8J2K7I3"/>
<feature type="transmembrane region" description="Helical" evidence="2">
    <location>
        <begin position="65"/>
        <end position="85"/>
    </location>
</feature>
<dbReference type="Proteomes" id="UP000708208">
    <property type="component" value="Unassembled WGS sequence"/>
</dbReference>
<dbReference type="EMBL" id="CAJVCH010205328">
    <property type="protein sequence ID" value="CAG7731068.1"/>
    <property type="molecule type" value="Genomic_DNA"/>
</dbReference>
<protein>
    <submittedName>
        <fullName evidence="3">Uncharacterized protein</fullName>
    </submittedName>
</protein>